<gene>
    <name evidence="2" type="ORF">SAMN03080617_01345</name>
</gene>
<organism evidence="2 3">
    <name type="scientific">Algoriphagus alkaliphilus</name>
    <dbReference type="NCBI Taxonomy" id="279824"/>
    <lineage>
        <taxon>Bacteria</taxon>
        <taxon>Pseudomonadati</taxon>
        <taxon>Bacteroidota</taxon>
        <taxon>Cytophagia</taxon>
        <taxon>Cytophagales</taxon>
        <taxon>Cyclobacteriaceae</taxon>
        <taxon>Algoriphagus</taxon>
    </lineage>
</organism>
<proteinExistence type="predicted"/>
<feature type="transmembrane region" description="Helical" evidence="1">
    <location>
        <begin position="390"/>
        <end position="409"/>
    </location>
</feature>
<keyword evidence="1" id="KW-0472">Membrane</keyword>
<dbReference type="EMBL" id="FMXE01000008">
    <property type="protein sequence ID" value="SDA62196.1"/>
    <property type="molecule type" value="Genomic_DNA"/>
</dbReference>
<dbReference type="STRING" id="279824.SAMN03080617_01345"/>
<dbReference type="OrthoDB" id="1491846at2"/>
<feature type="transmembrane region" description="Helical" evidence="1">
    <location>
        <begin position="160"/>
        <end position="181"/>
    </location>
</feature>
<feature type="transmembrane region" description="Helical" evidence="1">
    <location>
        <begin position="415"/>
        <end position="434"/>
    </location>
</feature>
<feature type="transmembrane region" description="Helical" evidence="1">
    <location>
        <begin position="33"/>
        <end position="52"/>
    </location>
</feature>
<keyword evidence="3" id="KW-1185">Reference proteome</keyword>
<feature type="transmembrane region" description="Helical" evidence="1">
    <location>
        <begin position="264"/>
        <end position="283"/>
    </location>
</feature>
<dbReference type="Proteomes" id="UP000198756">
    <property type="component" value="Unassembled WGS sequence"/>
</dbReference>
<feature type="transmembrane region" description="Helical" evidence="1">
    <location>
        <begin position="327"/>
        <end position="345"/>
    </location>
</feature>
<evidence type="ECO:0008006" key="4">
    <source>
        <dbReference type="Google" id="ProtNLM"/>
    </source>
</evidence>
<reference evidence="3" key="1">
    <citation type="submission" date="2016-10" db="EMBL/GenBank/DDBJ databases">
        <authorList>
            <person name="Varghese N."/>
            <person name="Submissions S."/>
        </authorList>
    </citation>
    <scope>NUCLEOTIDE SEQUENCE [LARGE SCALE GENOMIC DNA]</scope>
    <source>
        <strain evidence="3">DSM 22703</strain>
    </source>
</reference>
<feature type="transmembrane region" description="Helical" evidence="1">
    <location>
        <begin position="234"/>
        <end position="257"/>
    </location>
</feature>
<name>A0A1G5WWZ9_9BACT</name>
<evidence type="ECO:0000256" key="1">
    <source>
        <dbReference type="SAM" id="Phobius"/>
    </source>
</evidence>
<accession>A0A1G5WWZ9</accession>
<dbReference type="GO" id="GO:0016758">
    <property type="term" value="F:hexosyltransferase activity"/>
    <property type="evidence" value="ECO:0007669"/>
    <property type="project" value="InterPro"/>
</dbReference>
<feature type="transmembrane region" description="Helical" evidence="1">
    <location>
        <begin position="59"/>
        <end position="80"/>
    </location>
</feature>
<dbReference type="RefSeq" id="WP_092729184.1">
    <property type="nucleotide sequence ID" value="NZ_FMXE01000008.1"/>
</dbReference>
<keyword evidence="1" id="KW-0812">Transmembrane</keyword>
<evidence type="ECO:0000313" key="3">
    <source>
        <dbReference type="Proteomes" id="UP000198756"/>
    </source>
</evidence>
<dbReference type="GO" id="GO:0005886">
    <property type="term" value="C:plasma membrane"/>
    <property type="evidence" value="ECO:0007669"/>
    <property type="project" value="UniProtKB-SubCell"/>
</dbReference>
<protein>
    <recommendedName>
        <fullName evidence="4">Alpha-1,2-mannosyltransferase</fullName>
    </recommendedName>
</protein>
<dbReference type="AlphaFoldDB" id="A0A1G5WWZ9"/>
<evidence type="ECO:0000313" key="2">
    <source>
        <dbReference type="EMBL" id="SDA62196.1"/>
    </source>
</evidence>
<keyword evidence="1" id="KW-1133">Transmembrane helix</keyword>
<dbReference type="Pfam" id="PF26314">
    <property type="entry name" value="MptA_B_family"/>
    <property type="match status" value="1"/>
</dbReference>
<feature type="transmembrane region" description="Helical" evidence="1">
    <location>
        <begin position="357"/>
        <end position="378"/>
    </location>
</feature>
<feature type="transmembrane region" description="Helical" evidence="1">
    <location>
        <begin position="9"/>
        <end position="27"/>
    </location>
</feature>
<sequence length="444" mass="51682">MNPKLKQWLIYLVVPLMAGLLFILAQIPRTEFALTFLIFSLLFAGMGLAFLITGEKINWIGIFVSGILFRLAVFGFAPQWSDDVYRFLWDGELLEMGENPYLQIPSEWQEENQNPDDAYLKQLFQNLNSPDYFSVYPPLNQAVFWIGAKASNGFVWNGFMGLRLILLLGEIGVFFLLLRLLRTFRKPESLLILYWFNPLVILEITGNFHFEGLVLLFLLASINRMTANKMTLSGGFWGLAIGVKLLPLMLAPSFLFSSQTRKDLAFWSGVSIAVILSFAWLWWDQSYLNFFQSLRLYQGKFEFNASLYYLFREVGFWIQGYNIIETLTKILSLATLIGIVFFSWKRRPNSTPELVDLWVLIYLIYLILQPIIHPWYIIPALGLSLLTNKNVFLIWSFAAIFSYHAYGNADFRENPIFLFAEYLLVFLVVYLDYFRPKRKLNLNR</sequence>
<feature type="transmembrane region" description="Helical" evidence="1">
    <location>
        <begin position="193"/>
        <end position="222"/>
    </location>
</feature>